<dbReference type="STRING" id="396776.A0A0J8RXC3"/>
<dbReference type="VEuPathDB" id="FungiDB:CIHG_06901"/>
<gene>
    <name evidence="2" type="ORF">CIHG_06901</name>
</gene>
<sequence length="162" mass="18550">MSDGTLEKSHTLAKYVIKDSHNVGMSERTKFTHEKGKAIYLQSHQNKFHAQTLRDLTFRFSSLTDTERLAPQDIELWEYFATLYKNSNKGIKGRGKDRRVSSSAKLRATTSTTNVDEMSTTTVSSVEDDKGRMNIFHRPSYMSTPSSEDVDFHEQMYSRGPQ</sequence>
<dbReference type="OrthoDB" id="427030at2759"/>
<evidence type="ECO:0000313" key="3">
    <source>
        <dbReference type="Proteomes" id="UP000054563"/>
    </source>
</evidence>
<feature type="region of interest" description="Disordered" evidence="1">
    <location>
        <begin position="90"/>
        <end position="162"/>
    </location>
</feature>
<accession>A0A0J8RXC3</accession>
<dbReference type="Proteomes" id="UP000054563">
    <property type="component" value="Unassembled WGS sequence"/>
</dbReference>
<feature type="compositionally biased region" description="Polar residues" evidence="1">
    <location>
        <begin position="101"/>
        <end position="125"/>
    </location>
</feature>
<organism evidence="2 3">
    <name type="scientific">Coccidioides immitis H538.4</name>
    <dbReference type="NCBI Taxonomy" id="396776"/>
    <lineage>
        <taxon>Eukaryota</taxon>
        <taxon>Fungi</taxon>
        <taxon>Dikarya</taxon>
        <taxon>Ascomycota</taxon>
        <taxon>Pezizomycotina</taxon>
        <taxon>Eurotiomycetes</taxon>
        <taxon>Eurotiomycetidae</taxon>
        <taxon>Onygenales</taxon>
        <taxon>Onygenaceae</taxon>
        <taxon>Coccidioides</taxon>
    </lineage>
</organism>
<evidence type="ECO:0000256" key="1">
    <source>
        <dbReference type="SAM" id="MobiDB-lite"/>
    </source>
</evidence>
<evidence type="ECO:0000313" key="2">
    <source>
        <dbReference type="EMBL" id="KMU89231.1"/>
    </source>
</evidence>
<dbReference type="AlphaFoldDB" id="A0A0J8RXC3"/>
<protein>
    <submittedName>
        <fullName evidence="2">Uncharacterized protein</fullName>
    </submittedName>
</protein>
<reference evidence="3" key="1">
    <citation type="journal article" date="2010" name="Genome Res.">
        <title>Population genomic sequencing of Coccidioides fungi reveals recent hybridization and transposon control.</title>
        <authorList>
            <person name="Neafsey D.E."/>
            <person name="Barker B.M."/>
            <person name="Sharpton T.J."/>
            <person name="Stajich J.E."/>
            <person name="Park D.J."/>
            <person name="Whiston E."/>
            <person name="Hung C.-Y."/>
            <person name="McMahan C."/>
            <person name="White J."/>
            <person name="Sykes S."/>
            <person name="Heiman D."/>
            <person name="Young S."/>
            <person name="Zeng Q."/>
            <person name="Abouelleil A."/>
            <person name="Aftuck L."/>
            <person name="Bessette D."/>
            <person name="Brown A."/>
            <person name="FitzGerald M."/>
            <person name="Lui A."/>
            <person name="Macdonald J.P."/>
            <person name="Priest M."/>
            <person name="Orbach M.J."/>
            <person name="Galgiani J.N."/>
            <person name="Kirkland T.N."/>
            <person name="Cole G.T."/>
            <person name="Birren B.W."/>
            <person name="Henn M.R."/>
            <person name="Taylor J.W."/>
            <person name="Rounsley S.D."/>
        </authorList>
    </citation>
    <scope>NUCLEOTIDE SEQUENCE [LARGE SCALE GENOMIC DNA]</scope>
    <source>
        <strain evidence="3">H538.4</strain>
    </source>
</reference>
<dbReference type="EMBL" id="DS017011">
    <property type="protein sequence ID" value="KMU89231.1"/>
    <property type="molecule type" value="Genomic_DNA"/>
</dbReference>
<proteinExistence type="predicted"/>
<name>A0A0J8RXC3_COCIT</name>